<reference evidence="2" key="1">
    <citation type="submission" date="2021-10" db="EMBL/GenBank/DDBJ databases">
        <title>De novo Genome Assembly of Clathrus columnatus (Basidiomycota, Fungi) Using Illumina and Nanopore Sequence Data.</title>
        <authorList>
            <person name="Ogiso-Tanaka E."/>
            <person name="Itagaki H."/>
            <person name="Hosoya T."/>
            <person name="Hosaka K."/>
        </authorList>
    </citation>
    <scope>NUCLEOTIDE SEQUENCE</scope>
    <source>
        <strain evidence="2">MO-923</strain>
    </source>
</reference>
<dbReference type="Pfam" id="PF04910">
    <property type="entry name" value="Tcf25"/>
    <property type="match status" value="1"/>
</dbReference>
<comment type="caution">
    <text evidence="2">The sequence shown here is derived from an EMBL/GenBank/DDBJ whole genome shotgun (WGS) entry which is preliminary data.</text>
</comment>
<dbReference type="Proteomes" id="UP001050691">
    <property type="component" value="Unassembled WGS sequence"/>
</dbReference>
<dbReference type="EMBL" id="BPWL01000002">
    <property type="protein sequence ID" value="GJJ07877.1"/>
    <property type="molecule type" value="Genomic_DNA"/>
</dbReference>
<evidence type="ECO:0000313" key="3">
    <source>
        <dbReference type="Proteomes" id="UP001050691"/>
    </source>
</evidence>
<proteinExistence type="predicted"/>
<feature type="compositionally biased region" description="Low complexity" evidence="1">
    <location>
        <begin position="119"/>
        <end position="128"/>
    </location>
</feature>
<feature type="compositionally biased region" description="Basic and acidic residues" evidence="1">
    <location>
        <begin position="792"/>
        <end position="808"/>
    </location>
</feature>
<name>A0AAV4ZZR3_9AGAM</name>
<feature type="compositionally biased region" description="Polar residues" evidence="1">
    <location>
        <begin position="40"/>
        <end position="50"/>
    </location>
</feature>
<sequence>MPPRLSKRLQREQEELEALRVVNVVKQEEEEEDDDDDSNQIEQVASSSTAIGFAALIGSEDEKENETSSSEGEANITAKSKKSKSKKKKKKKQIAVAQLDTNTQSAPAKLPKSKGGGTSSKSGNNNKSSKAKQDDEFDKALAELSGKFSTAGLSSQTRSRGDSNQARALYSLLSVNIKNLDPEAELRRFFGSKVISTSGNAGPSTSHSSRIRSNLAKHQTTWPPPQYRAGLSMRELTPEEHEEKNKTRLDFEAKSERWWTIEASPRYKAVTYEYLQGVMGGDPQLFFNLLYETPWHVDTLLQVAEVFRHREEHSTASDFTSRALFAYERSFSSAFNFTTGIHRLDFDRVENRVLYLALARHITDLNRRGTPQTAFEFARLLLGLDPHTDPQGALLYLDSFAIKAKQHDWLLKLWNTHEDIMNVQQNSSENKKRRFNVTLLPGWHWSRALALFEQEGERDNAHVRSTEALKTAILTFPSIAPLLADKLDVPIKDELRQLDCFRIVTEYNTYRDDLSTSLLHLLSHIYLLRSSSVWKIPARIDWFSKTLASIPLSSFSSTSLITQTRFKDTFSIESSLTDSIYRHVIVVAPLIADFRRLFSFSPQSVKKRMQETIEGDPLPPLTVVSMYNDAYFLDLPVDSHSRSGGSRGRGDNRNGNGNVVERLIQNIQGAIANPEQGRRLQEMLQAHPQFAERFPGGLEQLAEMVREFPNDVLNAMGLAGIADDVVVNNDDDDDGGVHPMPGDLNVPWTEYDEPEEPEEAEMFFPVRIIRNLTARFWGSNNDSNEVDVEGSETSHGEDSPVHTQDEVD</sequence>
<evidence type="ECO:0000256" key="1">
    <source>
        <dbReference type="SAM" id="MobiDB-lite"/>
    </source>
</evidence>
<feature type="region of interest" description="Disordered" evidence="1">
    <location>
        <begin position="779"/>
        <end position="808"/>
    </location>
</feature>
<organism evidence="2 3">
    <name type="scientific">Clathrus columnatus</name>
    <dbReference type="NCBI Taxonomy" id="1419009"/>
    <lineage>
        <taxon>Eukaryota</taxon>
        <taxon>Fungi</taxon>
        <taxon>Dikarya</taxon>
        <taxon>Basidiomycota</taxon>
        <taxon>Agaricomycotina</taxon>
        <taxon>Agaricomycetes</taxon>
        <taxon>Phallomycetidae</taxon>
        <taxon>Phallales</taxon>
        <taxon>Clathraceae</taxon>
        <taxon>Clathrus</taxon>
    </lineage>
</organism>
<dbReference type="PANTHER" id="PTHR22684">
    <property type="entry name" value="NULP1-RELATED"/>
    <property type="match status" value="1"/>
</dbReference>
<accession>A0AAV4ZZR3</accession>
<protein>
    <recommendedName>
        <fullName evidence="4">Transcription factor 25</fullName>
    </recommendedName>
</protein>
<keyword evidence="3" id="KW-1185">Reference proteome</keyword>
<feature type="compositionally biased region" description="Basic residues" evidence="1">
    <location>
        <begin position="79"/>
        <end position="93"/>
    </location>
</feature>
<dbReference type="AlphaFoldDB" id="A0AAV4ZZR3"/>
<feature type="region of interest" description="Disordered" evidence="1">
    <location>
        <begin position="22"/>
        <end position="135"/>
    </location>
</feature>
<dbReference type="InterPro" id="IPR006994">
    <property type="entry name" value="TCF25/Rqc1"/>
</dbReference>
<dbReference type="GO" id="GO:1990116">
    <property type="term" value="P:ribosome-associated ubiquitin-dependent protein catabolic process"/>
    <property type="evidence" value="ECO:0007669"/>
    <property type="project" value="TreeGrafter"/>
</dbReference>
<dbReference type="GO" id="GO:1990112">
    <property type="term" value="C:RQC complex"/>
    <property type="evidence" value="ECO:0007669"/>
    <property type="project" value="TreeGrafter"/>
</dbReference>
<evidence type="ECO:0008006" key="4">
    <source>
        <dbReference type="Google" id="ProtNLM"/>
    </source>
</evidence>
<dbReference type="PANTHER" id="PTHR22684:SF0">
    <property type="entry name" value="RIBOSOME QUALITY CONTROL COMPLEX SUBUNIT TCF25"/>
    <property type="match status" value="1"/>
</dbReference>
<evidence type="ECO:0000313" key="2">
    <source>
        <dbReference type="EMBL" id="GJJ07877.1"/>
    </source>
</evidence>
<dbReference type="GO" id="GO:0072344">
    <property type="term" value="P:rescue of stalled ribosome"/>
    <property type="evidence" value="ECO:0007669"/>
    <property type="project" value="TreeGrafter"/>
</dbReference>
<gene>
    <name evidence="2" type="ORF">Clacol_002083</name>
</gene>
<feature type="compositionally biased region" description="Acidic residues" evidence="1">
    <location>
        <begin position="28"/>
        <end position="39"/>
    </location>
</feature>